<reference evidence="1" key="1">
    <citation type="submission" date="2021-12" db="EMBL/GenBank/DDBJ databases">
        <authorList>
            <person name="Veyrier F.J."/>
        </authorList>
    </citation>
    <scope>NUCLEOTIDE SEQUENCE</scope>
    <source>
        <strain evidence="1">SAG 1488-6</strain>
    </source>
</reference>
<dbReference type="Proteomes" id="UP000832034">
    <property type="component" value="Chromosome"/>
</dbReference>
<gene>
    <name evidence="1" type="ORF">LVJ81_02995</name>
</gene>
<organism evidence="1 2">
    <name type="scientific">Vitreoscilla stercoraria</name>
    <dbReference type="NCBI Taxonomy" id="61"/>
    <lineage>
        <taxon>Bacteria</taxon>
        <taxon>Pseudomonadati</taxon>
        <taxon>Pseudomonadota</taxon>
        <taxon>Betaproteobacteria</taxon>
        <taxon>Neisseriales</taxon>
        <taxon>Neisseriaceae</taxon>
        <taxon>Vitreoscilla</taxon>
    </lineage>
</organism>
<evidence type="ECO:0000313" key="2">
    <source>
        <dbReference type="Proteomes" id="UP000832034"/>
    </source>
</evidence>
<protein>
    <submittedName>
        <fullName evidence="1">Uncharacterized protein</fullName>
    </submittedName>
</protein>
<keyword evidence="2" id="KW-1185">Reference proteome</keyword>
<dbReference type="RefSeq" id="WP_019958060.1">
    <property type="nucleotide sequence ID" value="NZ_CP091512.1"/>
</dbReference>
<proteinExistence type="predicted"/>
<reference evidence="1" key="2">
    <citation type="journal article" date="2022" name="Res Sq">
        <title>Evolution of multicellular longitudinally dividing oral cavity symbionts (Neisseriaceae).</title>
        <authorList>
            <person name="Nyongesa S."/>
            <person name="Weber P."/>
            <person name="Bernet E."/>
            <person name="Pullido F."/>
            <person name="Nieckarz M."/>
            <person name="Delaby M."/>
            <person name="Nieves C."/>
            <person name="Viehboeck T."/>
            <person name="Krause N."/>
            <person name="Rivera-Millot A."/>
            <person name="Nakamura A."/>
            <person name="Vischer N."/>
            <person name="VanNieuwenhze M."/>
            <person name="Brun Y."/>
            <person name="Cava F."/>
            <person name="Bulgheresi S."/>
            <person name="Veyrier F."/>
        </authorList>
    </citation>
    <scope>NUCLEOTIDE SEQUENCE</scope>
    <source>
        <strain evidence="1">SAG 1488-6</strain>
    </source>
</reference>
<evidence type="ECO:0000313" key="1">
    <source>
        <dbReference type="EMBL" id="UOO93020.1"/>
    </source>
</evidence>
<dbReference type="EMBL" id="CP091512">
    <property type="protein sequence ID" value="UOO93020.1"/>
    <property type="molecule type" value="Genomic_DNA"/>
</dbReference>
<name>A0ABY4EC71_VITST</name>
<sequence>MNWFTQLTGLHSDSHAAVWNGLRYEDGYLYGKSHAQISLQAGHLNMPNLGSLTYQKDGGQIVFSEVVADVQALHADSANAGAVFQVASQTNLLEMISPNQTPEDGVIRYQNDRTQGPACAMACAAGLIYRHYFVPVGVQMGQSEHHQIDTLADLGRALGNENDELWHTQNGYVLPQSAQALERIATQLHHHLAEYRSLVKVGVQQDTQVTLPHCEHVVTQVYASALPMAYSPLGRDVTSWETFARLVLEAAYEATFIIAANSSSRKLYLTRLGGGAFGNPDEWIDAAILKAAQRVSGMSLDVILVSYGGSNHHNQHIIQTWKANQAS</sequence>
<dbReference type="PANTHER" id="PTHR35609">
    <property type="entry name" value="MACRO DOMAIN-CONTAINING PROTEIN"/>
    <property type="match status" value="1"/>
</dbReference>
<dbReference type="PANTHER" id="PTHR35609:SF1">
    <property type="entry name" value="MACRO DOMAIN-CONTAINING PROTEIN"/>
    <property type="match status" value="1"/>
</dbReference>
<accession>A0ABY4EC71</accession>